<gene>
    <name evidence="2" type="ORF">NDI76_19345</name>
</gene>
<dbReference type="Proteomes" id="UP001257060">
    <property type="component" value="Unassembled WGS sequence"/>
</dbReference>
<evidence type="ECO:0000313" key="2">
    <source>
        <dbReference type="EMBL" id="MDS0300907.1"/>
    </source>
</evidence>
<evidence type="ECO:0000313" key="3">
    <source>
        <dbReference type="Proteomes" id="UP001257060"/>
    </source>
</evidence>
<keyword evidence="3" id="KW-1185">Reference proteome</keyword>
<dbReference type="Gene3D" id="3.40.1350.10">
    <property type="match status" value="1"/>
</dbReference>
<dbReference type="RefSeq" id="WP_310925829.1">
    <property type="nucleotide sequence ID" value="NZ_JAMQOP010000005.1"/>
</dbReference>
<feature type="region of interest" description="Disordered" evidence="1">
    <location>
        <begin position="181"/>
        <end position="205"/>
    </location>
</feature>
<dbReference type="EMBL" id="JAMQOP010000005">
    <property type="protein sequence ID" value="MDS0300907.1"/>
    <property type="molecule type" value="Genomic_DNA"/>
</dbReference>
<reference evidence="2 3" key="1">
    <citation type="submission" date="2022-06" db="EMBL/GenBank/DDBJ databases">
        <title>Halogeometricum sp. a new haloarchaeum isolate from saline soil.</title>
        <authorList>
            <person name="Strakova D."/>
            <person name="Galisteo C."/>
            <person name="Sanchez-Porro C."/>
            <person name="Ventosa A."/>
        </authorList>
    </citation>
    <scope>NUCLEOTIDE SEQUENCE [LARGE SCALE GENOMIC DNA]</scope>
    <source>
        <strain evidence="2 3">S1BR25-6</strain>
    </source>
</reference>
<comment type="caution">
    <text evidence="2">The sequence shown here is derived from an EMBL/GenBank/DDBJ whole genome shotgun (WGS) entry which is preliminary data.</text>
</comment>
<proteinExistence type="predicted"/>
<evidence type="ECO:0000256" key="1">
    <source>
        <dbReference type="SAM" id="MobiDB-lite"/>
    </source>
</evidence>
<feature type="compositionally biased region" description="Basic and acidic residues" evidence="1">
    <location>
        <begin position="189"/>
        <end position="205"/>
    </location>
</feature>
<accession>A0ABU2GJ99</accession>
<dbReference type="InterPro" id="IPR011856">
    <property type="entry name" value="tRNA_endonuc-like_dom_sf"/>
</dbReference>
<protein>
    <recommendedName>
        <fullName evidence="4">DUF91 domain-containing protein</fullName>
    </recommendedName>
</protein>
<name>A0ABU2GJ99_9EURY</name>
<organism evidence="2 3">
    <name type="scientific">Halogeometricum salsisoli</name>
    <dbReference type="NCBI Taxonomy" id="2950536"/>
    <lineage>
        <taxon>Archaea</taxon>
        <taxon>Methanobacteriati</taxon>
        <taxon>Methanobacteriota</taxon>
        <taxon>Stenosarchaea group</taxon>
        <taxon>Halobacteria</taxon>
        <taxon>Halobacteriales</taxon>
        <taxon>Haloferacaceae</taxon>
        <taxon>Halogeometricum</taxon>
    </lineage>
</organism>
<evidence type="ECO:0008006" key="4">
    <source>
        <dbReference type="Google" id="ProtNLM"/>
    </source>
</evidence>
<sequence length="386" mass="44010">MAEDGLTQLRSDELSSEATIENWLSKGPGITIGGIDIFLVHQQGHTDQGQRYDLIGVDKKGNTVTLELKHNRSPRKMVAQAVEYASDHHQWEQPYATLEHKFQSYIGRTDSLRKAHADYFDLDNPRPETAFNNDQKIILLAGRFSDRVLSVARYLQDKDHSIFCIEYSVYSEEESRILTTRNVLTEDSETGHSETDGKPSPDPKYRTPTFQRVFDQIQAEVVDELGGGTIDDPTELLNKLMEDLNSLALVSHHPNGSSDHLDDDEQFAFSFNVLPTRGILRISVQRRYDEVTEEILKSYQDEVRSDFEYKSGIYRTILKEADIDSAVAGINWDTTTPEKIADAVLADETVNQYIEEYVEMIKLWHPRIVEAYPEALAEYNSEQLAD</sequence>